<dbReference type="InterPro" id="IPR059177">
    <property type="entry name" value="GH29D-like_dom"/>
</dbReference>
<sequence length="484" mass="55146">MRDTNKKKVFVIVIALIVILGVAYKAALAPMIKSKQIDEKIQQAEEYIAQNEFEKSIDVLEQVQNLDIKDEQLLLKIIDISMSIDSESAYQFLERYVDVVGEDNLSSHIKNLLNSAKQSTKEAELNISEGKYASPMEIKINSNKINIGNIYYYTTNGEIPDNSCTKYVGNIYITKTTTLKLIGYNQAGKCTDVQTFKYSIDESIFDELNDNIESSKKLISETKVGNAIGNISKEYKNKLQYVLKNAQKLINNKIIKYNEANDINEELIDAIKAFKDNIIRPVDKDELKNYINKAEDLYNNSSEGKQIGQYKSGSKQKLKNSINDAKKVYNNDSVTQKEVDNQVSKLENAINIFRQSKIKQQSSVEQKILGKYVVFANDDSGLGIYKFTRSQIIAGYMASEGFNATILSRRESGNTIYYTTSQGDIYVKVIKSDTIDFNGEIYTLLNAYQLISIVYDRWPDMANYEYLSYFGVSKSDINYFYSHH</sequence>
<dbReference type="EMBL" id="JAJBMB010000002">
    <property type="protein sequence ID" value="MCB5445080.1"/>
    <property type="molecule type" value="Genomic_DNA"/>
</dbReference>
<evidence type="ECO:0000259" key="1">
    <source>
        <dbReference type="Pfam" id="PF13290"/>
    </source>
</evidence>
<dbReference type="Proteomes" id="UP001299409">
    <property type="component" value="Unassembled WGS sequence"/>
</dbReference>
<comment type="caution">
    <text evidence="2">The sequence shown here is derived from an EMBL/GenBank/DDBJ whole genome shotgun (WGS) entry which is preliminary data.</text>
</comment>
<reference evidence="2 3" key="1">
    <citation type="submission" date="2021-10" db="EMBL/GenBank/DDBJ databases">
        <title>Collection of gut derived symbiotic bacterial strains cultured from healthy donors.</title>
        <authorList>
            <person name="Lin H."/>
            <person name="Littmann E."/>
            <person name="Claire K."/>
            <person name="Pamer E."/>
        </authorList>
    </citation>
    <scope>NUCLEOTIDE SEQUENCE [LARGE SCALE GENOMIC DNA]</scope>
    <source>
        <strain evidence="2 3">MSK.17.68</strain>
    </source>
</reference>
<dbReference type="Pfam" id="PF13290">
    <property type="entry name" value="CHB_HEX_C_1"/>
    <property type="match status" value="1"/>
</dbReference>
<proteinExistence type="predicted"/>
<evidence type="ECO:0000313" key="2">
    <source>
        <dbReference type="EMBL" id="MCB5445080.1"/>
    </source>
</evidence>
<gene>
    <name evidence="2" type="ORF">LIP50_02555</name>
</gene>
<dbReference type="RefSeq" id="WP_226914098.1">
    <property type="nucleotide sequence ID" value="NZ_BAABXU010000001.1"/>
</dbReference>
<name>A0ABS8CUZ4_9FIRM</name>
<accession>A0ABS8CUZ4</accession>
<feature type="domain" description="GH29D-like beta-sandwich" evidence="1">
    <location>
        <begin position="129"/>
        <end position="195"/>
    </location>
</feature>
<evidence type="ECO:0000313" key="3">
    <source>
        <dbReference type="Proteomes" id="UP001299409"/>
    </source>
</evidence>
<dbReference type="Gene3D" id="1.20.1270.90">
    <property type="entry name" value="AF1782-like"/>
    <property type="match status" value="2"/>
</dbReference>
<organism evidence="2 3">
    <name type="scientific">Intestinibacter bartlettii</name>
    <dbReference type="NCBI Taxonomy" id="261299"/>
    <lineage>
        <taxon>Bacteria</taxon>
        <taxon>Bacillati</taxon>
        <taxon>Bacillota</taxon>
        <taxon>Clostridia</taxon>
        <taxon>Peptostreptococcales</taxon>
        <taxon>Peptostreptococcaceae</taxon>
        <taxon>Intestinibacter</taxon>
    </lineage>
</organism>
<protein>
    <submittedName>
        <fullName evidence="2">Chitobiase/beta-hexosaminidase C-terminal domain-containing protein</fullName>
    </submittedName>
</protein>
<keyword evidence="3" id="KW-1185">Reference proteome</keyword>